<evidence type="ECO:0000313" key="2">
    <source>
        <dbReference type="EMBL" id="ORW06890.1"/>
    </source>
</evidence>
<keyword evidence="1" id="KW-1133">Transmembrane helix</keyword>
<comment type="caution">
    <text evidence="2">The sequence shown here is derived from an EMBL/GenBank/DDBJ whole genome shotgun (WGS) entry which is preliminary data.</text>
</comment>
<sequence length="148" mass="14985">MGALAAAVVFAWMGMVLAISFLEAPLKFRAPGITIPLGLGIGRLVFRALNAVEIVLATVVVLAVAADPPGPAALAAIGVAVAVLTAQLLFVRPRLRRRSDAVLAAEATPAGGMAERSTAHYAYAGLEVVKVVALLAAGAALQVYSVTG</sequence>
<feature type="transmembrane region" description="Helical" evidence="1">
    <location>
        <begin position="6"/>
        <end position="24"/>
    </location>
</feature>
<keyword evidence="1" id="KW-0472">Membrane</keyword>
<keyword evidence="3" id="KW-1185">Reference proteome</keyword>
<dbReference type="RefSeq" id="WP_085266918.1">
    <property type="nucleotide sequence ID" value="NZ_JACKVG010000012.1"/>
</dbReference>
<dbReference type="OrthoDB" id="1098954at2"/>
<dbReference type="AlphaFoldDB" id="A0A1X1Y794"/>
<keyword evidence="1" id="KW-0812">Transmembrane</keyword>
<reference evidence="2 3" key="1">
    <citation type="submission" date="2016-01" db="EMBL/GenBank/DDBJ databases">
        <title>The new phylogeny of the genus Mycobacterium.</title>
        <authorList>
            <person name="Tarcisio F."/>
            <person name="Conor M."/>
            <person name="Antonella G."/>
            <person name="Elisabetta G."/>
            <person name="Giulia F.S."/>
            <person name="Sara T."/>
            <person name="Anna F."/>
            <person name="Clotilde B."/>
            <person name="Roberto B."/>
            <person name="Veronica D.S."/>
            <person name="Fabio R."/>
            <person name="Monica P."/>
            <person name="Olivier J."/>
            <person name="Enrico T."/>
            <person name="Nicola S."/>
        </authorList>
    </citation>
    <scope>NUCLEOTIDE SEQUENCE [LARGE SCALE GENOMIC DNA]</scope>
    <source>
        <strain evidence="2 3">DSM 45394</strain>
    </source>
</reference>
<protein>
    <recommendedName>
        <fullName evidence="4">DUF4149 domain-containing protein</fullName>
    </recommendedName>
</protein>
<name>A0A1X1Y794_9MYCO</name>
<evidence type="ECO:0000313" key="3">
    <source>
        <dbReference type="Proteomes" id="UP000193866"/>
    </source>
</evidence>
<organism evidence="2 3">
    <name type="scientific">Mycolicibacter longobardus</name>
    <dbReference type="NCBI Taxonomy" id="1108812"/>
    <lineage>
        <taxon>Bacteria</taxon>
        <taxon>Bacillati</taxon>
        <taxon>Actinomycetota</taxon>
        <taxon>Actinomycetes</taxon>
        <taxon>Mycobacteriales</taxon>
        <taxon>Mycobacteriaceae</taxon>
        <taxon>Mycolicibacter</taxon>
    </lineage>
</organism>
<dbReference type="Proteomes" id="UP000193866">
    <property type="component" value="Unassembled WGS sequence"/>
</dbReference>
<accession>A0A1X1Y794</accession>
<evidence type="ECO:0008006" key="4">
    <source>
        <dbReference type="Google" id="ProtNLM"/>
    </source>
</evidence>
<dbReference type="EMBL" id="LQPG01000056">
    <property type="protein sequence ID" value="ORW06890.1"/>
    <property type="molecule type" value="Genomic_DNA"/>
</dbReference>
<proteinExistence type="predicted"/>
<evidence type="ECO:0000256" key="1">
    <source>
        <dbReference type="SAM" id="Phobius"/>
    </source>
</evidence>
<dbReference type="STRING" id="1108812.AWC16_00680"/>
<gene>
    <name evidence="2" type="ORF">AWC16_00680</name>
</gene>
<feature type="transmembrane region" description="Helical" evidence="1">
    <location>
        <begin position="72"/>
        <end position="91"/>
    </location>
</feature>
<feature type="transmembrane region" description="Helical" evidence="1">
    <location>
        <begin position="44"/>
        <end position="66"/>
    </location>
</feature>